<dbReference type="GO" id="GO:0003924">
    <property type="term" value="F:GTPase activity"/>
    <property type="evidence" value="ECO:0007669"/>
    <property type="project" value="TreeGrafter"/>
</dbReference>
<dbReference type="PANTHER" id="PTHR11259">
    <property type="entry name" value="RAS-RELATED GTP BINDING RAG/GTR YEAST"/>
    <property type="match status" value="1"/>
</dbReference>
<dbReference type="SUPFAM" id="SSF52540">
    <property type="entry name" value="P-loop containing nucleoside triphosphate hydrolases"/>
    <property type="match status" value="1"/>
</dbReference>
<dbReference type="AlphaFoldDB" id="A0A9W4S6P2"/>
<dbReference type="InterPro" id="IPR039397">
    <property type="entry name" value="RagA/B"/>
</dbReference>
<dbReference type="Gene3D" id="3.30.450.190">
    <property type="match status" value="1"/>
</dbReference>
<dbReference type="Pfam" id="PF04670">
    <property type="entry name" value="Gtr1_RagA"/>
    <property type="match status" value="1"/>
</dbReference>
<dbReference type="GO" id="GO:0005634">
    <property type="term" value="C:nucleus"/>
    <property type="evidence" value="ECO:0007669"/>
    <property type="project" value="TreeGrafter"/>
</dbReference>
<dbReference type="EMBL" id="CAMGZC010002276">
    <property type="protein sequence ID" value="CAI0654647.1"/>
    <property type="molecule type" value="Genomic_DNA"/>
</dbReference>
<protein>
    <recommendedName>
        <fullName evidence="8">GTP-binding protein</fullName>
    </recommendedName>
</protein>
<dbReference type="GO" id="GO:0010507">
    <property type="term" value="P:negative regulation of autophagy"/>
    <property type="evidence" value="ECO:0007669"/>
    <property type="project" value="TreeGrafter"/>
</dbReference>
<dbReference type="InterPro" id="IPR006762">
    <property type="entry name" value="Gtr1_RagA"/>
</dbReference>
<evidence type="ECO:0000256" key="1">
    <source>
        <dbReference type="ARBA" id="ARBA00007756"/>
    </source>
</evidence>
<reference evidence="6" key="1">
    <citation type="submission" date="2022-08" db="EMBL/GenBank/DDBJ databases">
        <authorList>
            <person name="Giroux E."/>
            <person name="Giroux E."/>
        </authorList>
    </citation>
    <scope>NUCLEOTIDE SEQUENCE</scope>
    <source>
        <strain evidence="6">H1091258</strain>
    </source>
</reference>
<dbReference type="GO" id="GO:0000329">
    <property type="term" value="C:fungal-type vacuole membrane"/>
    <property type="evidence" value="ECO:0007669"/>
    <property type="project" value="TreeGrafter"/>
</dbReference>
<dbReference type="Proteomes" id="UP001152533">
    <property type="component" value="Unassembled WGS sequence"/>
</dbReference>
<keyword evidence="2" id="KW-0547">Nucleotide-binding</keyword>
<evidence type="ECO:0000313" key="7">
    <source>
        <dbReference type="Proteomes" id="UP001152533"/>
    </source>
</evidence>
<dbReference type="GO" id="GO:0009267">
    <property type="term" value="P:cellular response to starvation"/>
    <property type="evidence" value="ECO:0007669"/>
    <property type="project" value="TreeGrafter"/>
</dbReference>
<accession>A0A9W4S6P2</accession>
<evidence type="ECO:0008006" key="8">
    <source>
        <dbReference type="Google" id="ProtNLM"/>
    </source>
</evidence>
<dbReference type="GO" id="GO:1990131">
    <property type="term" value="C:Gtr1-Gtr2 GTPase complex"/>
    <property type="evidence" value="ECO:0007669"/>
    <property type="project" value="TreeGrafter"/>
</dbReference>
<gene>
    <name evidence="6" type="ORF">CGXH109_LOCUS140440</name>
</gene>
<comment type="similarity">
    <text evidence="1">Belongs to the GTR/RAG GTP-binding protein family.</text>
</comment>
<dbReference type="InterPro" id="IPR027417">
    <property type="entry name" value="P-loop_NTPase"/>
</dbReference>
<organism evidence="6 7">
    <name type="scientific">Colletotrichum noveboracense</name>
    <dbReference type="NCBI Taxonomy" id="2664923"/>
    <lineage>
        <taxon>Eukaryota</taxon>
        <taxon>Fungi</taxon>
        <taxon>Dikarya</taxon>
        <taxon>Ascomycota</taxon>
        <taxon>Pezizomycotina</taxon>
        <taxon>Sordariomycetes</taxon>
        <taxon>Hypocreomycetidae</taxon>
        <taxon>Glomerellales</taxon>
        <taxon>Glomerellaceae</taxon>
        <taxon>Colletotrichum</taxon>
        <taxon>Colletotrichum gloeosporioides species complex</taxon>
    </lineage>
</organism>
<feature type="region of interest" description="Disordered" evidence="4">
    <location>
        <begin position="180"/>
        <end position="201"/>
    </location>
</feature>
<evidence type="ECO:0000256" key="4">
    <source>
        <dbReference type="SAM" id="MobiDB-lite"/>
    </source>
</evidence>
<feature type="compositionally biased region" description="Polar residues" evidence="4">
    <location>
        <begin position="190"/>
        <end position="200"/>
    </location>
</feature>
<dbReference type="GO" id="GO:1904263">
    <property type="term" value="P:positive regulation of TORC1 signaling"/>
    <property type="evidence" value="ECO:0007669"/>
    <property type="project" value="TreeGrafter"/>
</dbReference>
<keyword evidence="5" id="KW-0472">Membrane</keyword>
<keyword evidence="5" id="KW-0812">Transmembrane</keyword>
<keyword evidence="7" id="KW-1185">Reference proteome</keyword>
<evidence type="ECO:0000256" key="2">
    <source>
        <dbReference type="ARBA" id="ARBA00022741"/>
    </source>
</evidence>
<proteinExistence type="inferred from homology"/>
<dbReference type="Gene3D" id="3.40.50.300">
    <property type="entry name" value="P-loop containing nucleotide triphosphate hydrolases"/>
    <property type="match status" value="1"/>
</dbReference>
<evidence type="ECO:0000256" key="3">
    <source>
        <dbReference type="ARBA" id="ARBA00023134"/>
    </source>
</evidence>
<evidence type="ECO:0000256" key="5">
    <source>
        <dbReference type="SAM" id="Phobius"/>
    </source>
</evidence>
<dbReference type="GO" id="GO:0005525">
    <property type="term" value="F:GTP binding"/>
    <property type="evidence" value="ECO:0007669"/>
    <property type="project" value="UniProtKB-KW"/>
</dbReference>
<keyword evidence="3" id="KW-0342">GTP-binding</keyword>
<dbReference type="FunFam" id="3.40.50.300:FF:002028">
    <property type="entry name" value="Related to GTR1-GTP-binding protein"/>
    <property type="match status" value="1"/>
</dbReference>
<dbReference type="CDD" id="cd11384">
    <property type="entry name" value="RagA_like"/>
    <property type="match status" value="1"/>
</dbReference>
<keyword evidence="5" id="KW-1133">Transmembrane helix</keyword>
<comment type="caution">
    <text evidence="6">The sequence shown here is derived from an EMBL/GenBank/DDBJ whole genome shotgun (WGS) entry which is preliminary data.</text>
</comment>
<evidence type="ECO:0000313" key="6">
    <source>
        <dbReference type="EMBL" id="CAI0654647.1"/>
    </source>
</evidence>
<sequence length="732" mass="77635">MADTYTEGPPPALAEVKKPKKKKVLLMGKSGSGKSSMRSIIFSNYIARDTRRLGATIDIDLSHVKFLGNLTLNLWDCGGQEAFMENYLSQQRVHVFSNVGVLIYVFDIESRDIDRDLATYVSIISALLQFSPQAKIYVLIHKMDLVVPAHRESVYDDRVRVVRQKTAEYANSIGYLSHQQQQQQADDSNDPSSPVQQPPQTGAFDITPFATSIWDQSLYKAWASIIHDLVPNLATIERNLANLGVAIEAEELLLFERTSFLAVSSWTSEEGQRNPTEDRLERMSNIMKHFKQTISRFTGTPRNAEQFVRMEHKAGTRFNLFILKFTTNTYLMVVLPPGEARFNAAMLNCQIAIEHFKFLDGPATMMAHSGAAGPAPLHNGGTALLELGHLPQHQTAIGVVLVGECRGQHPRSGASVGGGALDKLVDIIHSVSGVESRGESRAVGKLDAEGQGWLRLVDGGLRAGRGGRGGSGGGRSCRGAALAWDRAAETATLSAEGLVLLGKGTVVLLVLVELHVDWLVVAHVHKVKGGSAGANHVQVHGVLRVVESVQLAVVDAEAVLPEVKSALLGFAGLAWGAARALLEGIRVGNAAALGALTAEGLAGASEGGAGGSGRRCCLGAGGVSHLRLCLGEDVTDDLLGATSLLLRGILNGQTRLFSSSEQITSASVVVILVVFIVVVVMRVATSKGAQGGEALLLGCFARGSTAASSLGCRAAIEGSGAGVCVRGRSGLG</sequence>
<feature type="transmembrane region" description="Helical" evidence="5">
    <location>
        <begin position="663"/>
        <end position="684"/>
    </location>
</feature>
<dbReference type="PANTHER" id="PTHR11259:SF1">
    <property type="entry name" value="RAS-RELATED GTP-BINDING PROTEIN"/>
    <property type="match status" value="1"/>
</dbReference>
<name>A0A9W4S6P2_9PEZI</name>